<dbReference type="GO" id="GO:0005525">
    <property type="term" value="F:GTP binding"/>
    <property type="evidence" value="ECO:0007669"/>
    <property type="project" value="UniProtKB-UniRule"/>
</dbReference>
<evidence type="ECO:0000256" key="5">
    <source>
        <dbReference type="ARBA" id="ARBA00022801"/>
    </source>
</evidence>
<feature type="binding site" evidence="10">
    <location>
        <begin position="192"/>
        <end position="196"/>
    </location>
    <ligand>
        <name>GTP</name>
        <dbReference type="ChEBI" id="CHEBI:37565"/>
    </ligand>
</feature>
<feature type="domain" description="AAA+ ATPase" evidence="11">
    <location>
        <begin position="102"/>
        <end position="253"/>
    </location>
</feature>
<reference evidence="14" key="1">
    <citation type="submission" date="2021-03" db="EMBL/GenBank/DDBJ databases">
        <title>The complete genome sequence of Acetobacter sp. TBRC 12339.</title>
        <authorList>
            <person name="Charoenyingcharoen P."/>
            <person name="Yukphan P."/>
        </authorList>
    </citation>
    <scope>NUCLEOTIDE SEQUENCE</scope>
    <source>
        <strain evidence="14">TBRC 12339</strain>
    </source>
</reference>
<feature type="binding site" evidence="10">
    <location>
        <begin position="256"/>
        <end position="259"/>
    </location>
    <ligand>
        <name>GTP</name>
        <dbReference type="ChEBI" id="CHEBI:37565"/>
    </ligand>
</feature>
<dbReference type="GO" id="GO:0006614">
    <property type="term" value="P:SRP-dependent cotranslational protein targeting to membrane"/>
    <property type="evidence" value="ECO:0007669"/>
    <property type="project" value="InterPro"/>
</dbReference>
<dbReference type="Proteomes" id="UP000664073">
    <property type="component" value="Unassembled WGS sequence"/>
</dbReference>
<dbReference type="SMART" id="SM00382">
    <property type="entry name" value="AAA"/>
    <property type="match status" value="1"/>
</dbReference>
<dbReference type="SUPFAM" id="SSF47364">
    <property type="entry name" value="Domain of the SRP/SRP receptor G-proteins"/>
    <property type="match status" value="1"/>
</dbReference>
<dbReference type="HAMAP" id="MF_00920">
    <property type="entry name" value="FtsY"/>
    <property type="match status" value="1"/>
</dbReference>
<evidence type="ECO:0000256" key="9">
    <source>
        <dbReference type="ARBA" id="ARBA00048027"/>
    </source>
</evidence>
<dbReference type="Pfam" id="PF02881">
    <property type="entry name" value="SRP54_N"/>
    <property type="match status" value="1"/>
</dbReference>
<evidence type="ECO:0000256" key="2">
    <source>
        <dbReference type="ARBA" id="ARBA00022475"/>
    </source>
</evidence>
<dbReference type="InterPro" id="IPR027417">
    <property type="entry name" value="P-loop_NTPase"/>
</dbReference>
<comment type="similarity">
    <text evidence="10">Belongs to the GTP-binding SRP family. FtsY subfamily.</text>
</comment>
<comment type="function">
    <text evidence="10">Involved in targeting and insertion of nascent membrane proteins into the cytoplasmic membrane. Acts as a receptor for the complex formed by the signal recognition particle (SRP) and the ribosome-nascent chain (RNC). Interaction with SRP-RNC leads to the transfer of the RNC complex to the Sec translocase for insertion into the membrane, the hydrolysis of GTP by both Ffh and FtsY, and the dissociation of the SRP-FtsY complex into the individual components.</text>
</comment>
<dbReference type="GO" id="GO:0005886">
    <property type="term" value="C:plasma membrane"/>
    <property type="evidence" value="ECO:0007669"/>
    <property type="project" value="UniProtKB-SubCell"/>
</dbReference>
<dbReference type="SUPFAM" id="SSF52540">
    <property type="entry name" value="P-loop containing nucleoside triphosphate hydrolases"/>
    <property type="match status" value="1"/>
</dbReference>
<dbReference type="InterPro" id="IPR036225">
    <property type="entry name" value="SRP/SRP_N"/>
</dbReference>
<dbReference type="GO" id="GO:0005737">
    <property type="term" value="C:cytoplasm"/>
    <property type="evidence" value="ECO:0007669"/>
    <property type="project" value="UniProtKB-SubCell"/>
</dbReference>
<keyword evidence="2 10" id="KW-1003">Cell membrane</keyword>
<comment type="catalytic activity">
    <reaction evidence="9 10">
        <text>GTP + H2O = GDP + phosphate + H(+)</text>
        <dbReference type="Rhea" id="RHEA:19669"/>
        <dbReference type="ChEBI" id="CHEBI:15377"/>
        <dbReference type="ChEBI" id="CHEBI:15378"/>
        <dbReference type="ChEBI" id="CHEBI:37565"/>
        <dbReference type="ChEBI" id="CHEBI:43474"/>
        <dbReference type="ChEBI" id="CHEBI:58189"/>
        <dbReference type="EC" id="3.6.5.4"/>
    </reaction>
</comment>
<accession>A0A939HHY5</accession>
<dbReference type="InterPro" id="IPR013822">
    <property type="entry name" value="Signal_recog_particl_SRP54_hlx"/>
</dbReference>
<feature type="domain" description="SRP54-type proteins GTP-binding" evidence="12">
    <location>
        <begin position="103"/>
        <end position="304"/>
    </location>
</feature>
<dbReference type="EC" id="3.6.5.4" evidence="10"/>
<evidence type="ECO:0000313" key="15">
    <source>
        <dbReference type="Proteomes" id="UP000664073"/>
    </source>
</evidence>
<evidence type="ECO:0000259" key="13">
    <source>
        <dbReference type="SMART" id="SM00963"/>
    </source>
</evidence>
<evidence type="ECO:0000259" key="11">
    <source>
        <dbReference type="SMART" id="SM00382"/>
    </source>
</evidence>
<evidence type="ECO:0000256" key="8">
    <source>
        <dbReference type="ARBA" id="ARBA00023170"/>
    </source>
</evidence>
<dbReference type="Gene3D" id="1.20.120.140">
    <property type="entry name" value="Signal recognition particle SRP54, nucleotide-binding domain"/>
    <property type="match status" value="1"/>
</dbReference>
<keyword evidence="5 10" id="KW-0378">Hydrolase</keyword>
<dbReference type="Gene3D" id="3.40.50.300">
    <property type="entry name" value="P-loop containing nucleotide triphosphate hydrolases"/>
    <property type="match status" value="1"/>
</dbReference>
<keyword evidence="4 10" id="KW-0547">Nucleotide-binding</keyword>
<dbReference type="PANTHER" id="PTHR43134">
    <property type="entry name" value="SIGNAL RECOGNITION PARTICLE RECEPTOR SUBUNIT ALPHA"/>
    <property type="match status" value="1"/>
</dbReference>
<dbReference type="SMART" id="SM00963">
    <property type="entry name" value="SRP54_N"/>
    <property type="match status" value="1"/>
</dbReference>
<evidence type="ECO:0000256" key="6">
    <source>
        <dbReference type="ARBA" id="ARBA00023134"/>
    </source>
</evidence>
<evidence type="ECO:0000256" key="7">
    <source>
        <dbReference type="ARBA" id="ARBA00023136"/>
    </source>
</evidence>
<evidence type="ECO:0000313" key="14">
    <source>
        <dbReference type="EMBL" id="MBO1324733.1"/>
    </source>
</evidence>
<dbReference type="AlphaFoldDB" id="A0A939HHY5"/>
<keyword evidence="8 10" id="KW-0675">Receptor</keyword>
<name>A0A939HHY5_9PROT</name>
<keyword evidence="3 10" id="KW-0963">Cytoplasm</keyword>
<proteinExistence type="inferred from homology"/>
<protein>
    <recommendedName>
        <fullName evidence="10">Signal recognition particle receptor FtsY</fullName>
        <shortName evidence="10">SRP receptor</shortName>
        <ecNumber evidence="10">3.6.5.4</ecNumber>
    </recommendedName>
</protein>
<evidence type="ECO:0000256" key="1">
    <source>
        <dbReference type="ARBA" id="ARBA00004515"/>
    </source>
</evidence>
<dbReference type="EMBL" id="JAFVMH010000002">
    <property type="protein sequence ID" value="MBO1324733.1"/>
    <property type="molecule type" value="Genomic_DNA"/>
</dbReference>
<evidence type="ECO:0000256" key="3">
    <source>
        <dbReference type="ARBA" id="ARBA00022490"/>
    </source>
</evidence>
<dbReference type="InterPro" id="IPR042101">
    <property type="entry name" value="SRP54_N_sf"/>
</dbReference>
<keyword evidence="6 10" id="KW-0342">GTP-binding</keyword>
<dbReference type="NCBIfam" id="TIGR00064">
    <property type="entry name" value="ftsY"/>
    <property type="match status" value="1"/>
</dbReference>
<evidence type="ECO:0000256" key="4">
    <source>
        <dbReference type="ARBA" id="ARBA00022741"/>
    </source>
</evidence>
<feature type="binding site" evidence="10">
    <location>
        <begin position="110"/>
        <end position="117"/>
    </location>
    <ligand>
        <name>GTP</name>
        <dbReference type="ChEBI" id="CHEBI:37565"/>
    </ligand>
</feature>
<sequence>MALGFFSRLKQGLSRSTQKLGGGLSGMFTRRRLDDEALEELEDLLITADLGPAVAERVIESFRRSRFGTEVTDDEIRATLADEIARILEPVAQPFEPDPAHKPHVVLVVGVNGVGKTTTIGKMARFFTEQGRKVMLVAGDTFRAAAVEQLQIWGERTHCPVIAGPPGADAAGLAFEALTRARAEGAELVFMDTAGRLHNKSALMEELAKIIRVMRKFDETAPHSVLLVLDATTGQNAMEQVRVFRELVNVTGLVVTKLDGSAKGGIVVALADAFGLPVHAVGVGEQAEDLRPFDARDYARGLVGLADAPVAG</sequence>
<dbReference type="InterPro" id="IPR004390">
    <property type="entry name" value="SR_rcpt_FtsY"/>
</dbReference>
<dbReference type="InterPro" id="IPR003593">
    <property type="entry name" value="AAA+_ATPase"/>
</dbReference>
<comment type="caution">
    <text evidence="14">The sequence shown here is derived from an EMBL/GenBank/DDBJ whole genome shotgun (WGS) entry which is preliminary data.</text>
</comment>
<dbReference type="InterPro" id="IPR000897">
    <property type="entry name" value="SRP54_GTPase_dom"/>
</dbReference>
<dbReference type="Pfam" id="PF00448">
    <property type="entry name" value="SRP54"/>
    <property type="match status" value="1"/>
</dbReference>
<comment type="subcellular location">
    <subcellularLocation>
        <location evidence="1">Cell inner membrane</location>
        <topology evidence="1">Peripheral membrane protein</topology>
        <orientation evidence="1">Cytoplasmic side</orientation>
    </subcellularLocation>
    <subcellularLocation>
        <location evidence="10">Cell membrane</location>
        <topology evidence="10">Peripheral membrane protein</topology>
        <orientation evidence="10">Cytoplasmic side</orientation>
    </subcellularLocation>
    <subcellularLocation>
        <location evidence="10">Cytoplasm</location>
    </subcellularLocation>
</comment>
<comment type="subunit">
    <text evidence="10">Part of the signal recognition particle protein translocation system, which is composed of SRP and FtsY. SRP is a ribonucleoprotein composed of Ffh and a 4.5S RNA molecule.</text>
</comment>
<feature type="domain" description="Signal recognition particle SRP54 helical bundle" evidence="13">
    <location>
        <begin position="9"/>
        <end position="88"/>
    </location>
</feature>
<gene>
    <name evidence="10 14" type="primary">ftsY</name>
    <name evidence="14" type="ORF">J2D77_06150</name>
</gene>
<dbReference type="SMART" id="SM00962">
    <property type="entry name" value="SRP54"/>
    <property type="match status" value="1"/>
</dbReference>
<dbReference type="PANTHER" id="PTHR43134:SF1">
    <property type="entry name" value="SIGNAL RECOGNITION PARTICLE RECEPTOR SUBUNIT ALPHA"/>
    <property type="match status" value="1"/>
</dbReference>
<dbReference type="RefSeq" id="WP_207845398.1">
    <property type="nucleotide sequence ID" value="NZ_JAFVMH010000002.1"/>
</dbReference>
<keyword evidence="15" id="KW-1185">Reference proteome</keyword>
<dbReference type="FunFam" id="3.40.50.300:FF:000053">
    <property type="entry name" value="Signal recognition particle receptor FtsY"/>
    <property type="match status" value="1"/>
</dbReference>
<organism evidence="14 15">
    <name type="scientific">Acetobacter garciniae</name>
    <dbReference type="NCBI Taxonomy" id="2817435"/>
    <lineage>
        <taxon>Bacteria</taxon>
        <taxon>Pseudomonadati</taxon>
        <taxon>Pseudomonadota</taxon>
        <taxon>Alphaproteobacteria</taxon>
        <taxon>Acetobacterales</taxon>
        <taxon>Acetobacteraceae</taxon>
        <taxon>Acetobacter</taxon>
    </lineage>
</organism>
<evidence type="ECO:0000256" key="10">
    <source>
        <dbReference type="HAMAP-Rule" id="MF_00920"/>
    </source>
</evidence>
<evidence type="ECO:0000259" key="12">
    <source>
        <dbReference type="SMART" id="SM00962"/>
    </source>
</evidence>
<dbReference type="GO" id="GO:0003924">
    <property type="term" value="F:GTPase activity"/>
    <property type="evidence" value="ECO:0007669"/>
    <property type="project" value="UniProtKB-UniRule"/>
</dbReference>
<keyword evidence="7 10" id="KW-0472">Membrane</keyword>
<dbReference type="GO" id="GO:0005047">
    <property type="term" value="F:signal recognition particle binding"/>
    <property type="evidence" value="ECO:0007669"/>
    <property type="project" value="TreeGrafter"/>
</dbReference>